<evidence type="ECO:0000313" key="4">
    <source>
        <dbReference type="Proteomes" id="UP001215231"/>
    </source>
</evidence>
<proteinExistence type="predicted"/>
<keyword evidence="4" id="KW-1185">Reference proteome</keyword>
<dbReference type="InterPro" id="IPR003736">
    <property type="entry name" value="PAAI_dom"/>
</dbReference>
<dbReference type="CDD" id="cd03443">
    <property type="entry name" value="PaaI_thioesterase"/>
    <property type="match status" value="1"/>
</dbReference>
<accession>A0ABY7VJZ2</accession>
<name>A0ABY7VJZ2_9GAMM</name>
<evidence type="ECO:0000256" key="1">
    <source>
        <dbReference type="ARBA" id="ARBA00022801"/>
    </source>
</evidence>
<dbReference type="NCBIfam" id="TIGR00369">
    <property type="entry name" value="unchar_dom_1"/>
    <property type="match status" value="1"/>
</dbReference>
<evidence type="ECO:0000313" key="3">
    <source>
        <dbReference type="EMBL" id="WDE14057.1"/>
    </source>
</evidence>
<dbReference type="Proteomes" id="UP001215231">
    <property type="component" value="Chromosome"/>
</dbReference>
<dbReference type="EMBL" id="CP059693">
    <property type="protein sequence ID" value="WDE14057.1"/>
    <property type="molecule type" value="Genomic_DNA"/>
</dbReference>
<evidence type="ECO:0000259" key="2">
    <source>
        <dbReference type="Pfam" id="PF03061"/>
    </source>
</evidence>
<keyword evidence="1" id="KW-0378">Hydrolase</keyword>
<dbReference type="RefSeq" id="WP_274054536.1">
    <property type="nucleotide sequence ID" value="NZ_CP059693.1"/>
</dbReference>
<protein>
    <submittedName>
        <fullName evidence="3">PaaI family thioesterase</fullName>
    </submittedName>
</protein>
<dbReference type="Pfam" id="PF03061">
    <property type="entry name" value="4HBT"/>
    <property type="match status" value="1"/>
</dbReference>
<sequence>MGQVLHYRRLESMYQAAPINEFYRPQMQVSEGEASITIEVDEKHHHSGGGVHGSVYFKMLDDAAFFAANSLEDKVFVLTTSFTTYLTRPVAFGKLIAKGKVVNSNKSQFIAEAVVYDEKDNEIGRGNGIFVRGKLPLTDARGYLSHDRDHGKNSG</sequence>
<dbReference type="SUPFAM" id="SSF54637">
    <property type="entry name" value="Thioesterase/thiol ester dehydrase-isomerase"/>
    <property type="match status" value="1"/>
</dbReference>
<reference evidence="3 4" key="1">
    <citation type="journal article" date="2022" name="Mar. Drugs">
        <title>Bioassay-Guided Fractionation Leads to the Detection of Cholic Acid Generated by the Rare Thalassomonas sp.</title>
        <authorList>
            <person name="Pheiffer F."/>
            <person name="Schneider Y.K."/>
            <person name="Hansen E.H."/>
            <person name="Andersen J.H."/>
            <person name="Isaksson J."/>
            <person name="Busche T."/>
            <person name="R C."/>
            <person name="Kalinowski J."/>
            <person name="Zyl L.V."/>
            <person name="Trindade M."/>
        </authorList>
    </citation>
    <scope>NUCLEOTIDE SEQUENCE [LARGE SCALE GENOMIC DNA]</scope>
    <source>
        <strain evidence="3 4">A5K-61T</strain>
    </source>
</reference>
<organism evidence="3 4">
    <name type="scientific">Thalassomonas haliotis</name>
    <dbReference type="NCBI Taxonomy" id="485448"/>
    <lineage>
        <taxon>Bacteria</taxon>
        <taxon>Pseudomonadati</taxon>
        <taxon>Pseudomonadota</taxon>
        <taxon>Gammaproteobacteria</taxon>
        <taxon>Alteromonadales</taxon>
        <taxon>Colwelliaceae</taxon>
        <taxon>Thalassomonas</taxon>
    </lineage>
</organism>
<feature type="domain" description="Thioesterase" evidence="2">
    <location>
        <begin position="49"/>
        <end position="122"/>
    </location>
</feature>
<dbReference type="InterPro" id="IPR006683">
    <property type="entry name" value="Thioestr_dom"/>
</dbReference>
<dbReference type="Gene3D" id="3.10.129.10">
    <property type="entry name" value="Hotdog Thioesterase"/>
    <property type="match status" value="1"/>
</dbReference>
<gene>
    <name evidence="3" type="ORF">H3N35_11790</name>
</gene>
<dbReference type="InterPro" id="IPR029069">
    <property type="entry name" value="HotDog_dom_sf"/>
</dbReference>